<protein>
    <submittedName>
        <fullName evidence="1">Uncharacterized protein</fullName>
    </submittedName>
</protein>
<evidence type="ECO:0000313" key="2">
    <source>
        <dbReference type="Proteomes" id="UP000010366"/>
    </source>
</evidence>
<dbReference type="HOGENOM" id="CLU_2732655_0_0_3"/>
<accession>K9UGR2</accession>
<sequence>MRRWLSRQQGKPGTTYSYCVRIWMFYWVDEVKLCNLDEWMGDLDRAMPSLGVQKLHDIPFLNEIFLPFTPQ</sequence>
<evidence type="ECO:0000313" key="1">
    <source>
        <dbReference type="EMBL" id="AFY93394.1"/>
    </source>
</evidence>
<dbReference type="EMBL" id="CP003600">
    <property type="protein sequence ID" value="AFY93394.1"/>
    <property type="molecule type" value="Genomic_DNA"/>
</dbReference>
<keyword evidence="2" id="KW-1185">Reference proteome</keyword>
<organism evidence="1 2">
    <name type="scientific">Chamaesiphon minutus (strain ATCC 27169 / PCC 6605)</name>
    <dbReference type="NCBI Taxonomy" id="1173020"/>
    <lineage>
        <taxon>Bacteria</taxon>
        <taxon>Bacillati</taxon>
        <taxon>Cyanobacteriota</taxon>
        <taxon>Cyanophyceae</taxon>
        <taxon>Gomontiellales</taxon>
        <taxon>Chamaesiphonaceae</taxon>
        <taxon>Chamaesiphon</taxon>
    </lineage>
</organism>
<dbReference type="KEGG" id="cmp:Cha6605_2318"/>
<dbReference type="Proteomes" id="UP000010366">
    <property type="component" value="Chromosome"/>
</dbReference>
<reference evidence="1 2" key="1">
    <citation type="submission" date="2012-05" db="EMBL/GenBank/DDBJ databases">
        <title>Finished chromosome of genome of Chamaesiphon sp. PCC 6605.</title>
        <authorList>
            <consortium name="US DOE Joint Genome Institute"/>
            <person name="Gugger M."/>
            <person name="Coursin T."/>
            <person name="Rippka R."/>
            <person name="Tandeau De Marsac N."/>
            <person name="Huntemann M."/>
            <person name="Wei C.-L."/>
            <person name="Han J."/>
            <person name="Detter J.C."/>
            <person name="Han C."/>
            <person name="Tapia R."/>
            <person name="Chen A."/>
            <person name="Kyrpides N."/>
            <person name="Mavromatis K."/>
            <person name="Markowitz V."/>
            <person name="Szeto E."/>
            <person name="Ivanova N."/>
            <person name="Pagani I."/>
            <person name="Pati A."/>
            <person name="Goodwin L."/>
            <person name="Nordberg H.P."/>
            <person name="Cantor M.N."/>
            <person name="Hua S.X."/>
            <person name="Woyke T."/>
            <person name="Kerfeld C.A."/>
        </authorList>
    </citation>
    <scope>NUCLEOTIDE SEQUENCE [LARGE SCALE GENOMIC DNA]</scope>
    <source>
        <strain evidence="2">ATCC 27169 / PCC 6605</strain>
    </source>
</reference>
<gene>
    <name evidence="1" type="ORF">Cha6605_2318</name>
</gene>
<dbReference type="AlphaFoldDB" id="K9UGR2"/>
<proteinExistence type="predicted"/>
<name>K9UGR2_CHAP6</name>